<reference evidence="2" key="1">
    <citation type="submission" date="2020-06" db="EMBL/GenBank/DDBJ databases">
        <authorList>
            <consortium name="Plant Systems Biology data submission"/>
        </authorList>
    </citation>
    <scope>NUCLEOTIDE SEQUENCE</scope>
    <source>
        <strain evidence="2">D6</strain>
    </source>
</reference>
<protein>
    <submittedName>
        <fullName evidence="2">Uncharacterized protein</fullName>
    </submittedName>
</protein>
<dbReference type="EMBL" id="CAICTM010000120">
    <property type="protein sequence ID" value="CAB9501888.1"/>
    <property type="molecule type" value="Genomic_DNA"/>
</dbReference>
<dbReference type="Proteomes" id="UP001153069">
    <property type="component" value="Unassembled WGS sequence"/>
</dbReference>
<comment type="caution">
    <text evidence="2">The sequence shown here is derived from an EMBL/GenBank/DDBJ whole genome shotgun (WGS) entry which is preliminary data.</text>
</comment>
<feature type="region of interest" description="Disordered" evidence="1">
    <location>
        <begin position="1"/>
        <end position="21"/>
    </location>
</feature>
<feature type="compositionally biased region" description="Polar residues" evidence="1">
    <location>
        <begin position="1"/>
        <end position="14"/>
    </location>
</feature>
<organism evidence="2 3">
    <name type="scientific">Seminavis robusta</name>
    <dbReference type="NCBI Taxonomy" id="568900"/>
    <lineage>
        <taxon>Eukaryota</taxon>
        <taxon>Sar</taxon>
        <taxon>Stramenopiles</taxon>
        <taxon>Ochrophyta</taxon>
        <taxon>Bacillariophyta</taxon>
        <taxon>Bacillariophyceae</taxon>
        <taxon>Bacillariophycidae</taxon>
        <taxon>Naviculales</taxon>
        <taxon>Naviculaceae</taxon>
        <taxon>Seminavis</taxon>
    </lineage>
</organism>
<accession>A0A9N8DF82</accession>
<proteinExistence type="predicted"/>
<keyword evidence="3" id="KW-1185">Reference proteome</keyword>
<evidence type="ECO:0000313" key="3">
    <source>
        <dbReference type="Proteomes" id="UP001153069"/>
    </source>
</evidence>
<name>A0A9N8DF82_9STRA</name>
<dbReference type="AlphaFoldDB" id="A0A9N8DF82"/>
<gene>
    <name evidence="2" type="ORF">SEMRO_121_G058820.1</name>
</gene>
<evidence type="ECO:0000313" key="2">
    <source>
        <dbReference type="EMBL" id="CAB9501888.1"/>
    </source>
</evidence>
<sequence>MTNYPSFNTATCTTASPSMMNSMNASDQEAVPLLHLLGQGGLFQASERSLASQQQSQQSPSNAQLLPVVNSILAEALALIDDDDFDMFSLEEVSYAGSGVQDHSS</sequence>
<evidence type="ECO:0000256" key="1">
    <source>
        <dbReference type="SAM" id="MobiDB-lite"/>
    </source>
</evidence>